<evidence type="ECO:0000313" key="1">
    <source>
        <dbReference type="EMBL" id="KEH21147.1"/>
    </source>
</evidence>
<reference evidence="1 3" key="2">
    <citation type="journal article" date="2014" name="BMC Genomics">
        <title>An improved genome release (version Mt4.0) for the model legume Medicago truncatula.</title>
        <authorList>
            <person name="Tang H."/>
            <person name="Krishnakumar V."/>
            <person name="Bidwell S."/>
            <person name="Rosen B."/>
            <person name="Chan A."/>
            <person name="Zhou S."/>
            <person name="Gentzbittel L."/>
            <person name="Childs K.L."/>
            <person name="Yandell M."/>
            <person name="Gundlach H."/>
            <person name="Mayer K.F."/>
            <person name="Schwartz D.C."/>
            <person name="Town C.D."/>
        </authorList>
    </citation>
    <scope>GENOME REANNOTATION</scope>
    <source>
        <strain evidence="1">A17</strain>
        <strain evidence="2 3">cv. Jemalong A17</strain>
    </source>
</reference>
<keyword evidence="3" id="KW-1185">Reference proteome</keyword>
<dbReference type="AlphaFoldDB" id="A0A072TUN3"/>
<dbReference type="HOGENOM" id="CLU_2609718_0_0_1"/>
<protein>
    <submittedName>
        <fullName evidence="1 2">Uncharacterized protein</fullName>
    </submittedName>
</protein>
<evidence type="ECO:0000313" key="2">
    <source>
        <dbReference type="EnsemblPlants" id="KEH21147"/>
    </source>
</evidence>
<proteinExistence type="predicted"/>
<evidence type="ECO:0000313" key="3">
    <source>
        <dbReference type="Proteomes" id="UP000002051"/>
    </source>
</evidence>
<dbReference type="EnsemblPlants" id="KEH21147">
    <property type="protein sequence ID" value="KEH21147"/>
    <property type="gene ID" value="MTR_8g098975"/>
</dbReference>
<dbReference type="EMBL" id="CM001224">
    <property type="protein sequence ID" value="KEH21147.1"/>
    <property type="molecule type" value="Genomic_DNA"/>
</dbReference>
<sequence length="79" mass="9175">MQFVQRVFAEYESANYEKLVTSIEAHPNKAVQEVLKRELGEESGCVTGTGESRTRKWLDLRWWSAGGGRGDGRWMIWWL</sequence>
<accession>A0A072TUN3</accession>
<dbReference type="Proteomes" id="UP000002051">
    <property type="component" value="Chromosome 8"/>
</dbReference>
<reference evidence="2" key="3">
    <citation type="submission" date="2015-04" db="UniProtKB">
        <authorList>
            <consortium name="EnsemblPlants"/>
        </authorList>
    </citation>
    <scope>IDENTIFICATION</scope>
    <source>
        <strain evidence="2">cv. Jemalong A17</strain>
    </source>
</reference>
<gene>
    <name evidence="1" type="ordered locus">MTR_8g098975</name>
</gene>
<name>A0A072TUN3_MEDTR</name>
<organism evidence="1 3">
    <name type="scientific">Medicago truncatula</name>
    <name type="common">Barrel medic</name>
    <name type="synonym">Medicago tribuloides</name>
    <dbReference type="NCBI Taxonomy" id="3880"/>
    <lineage>
        <taxon>Eukaryota</taxon>
        <taxon>Viridiplantae</taxon>
        <taxon>Streptophyta</taxon>
        <taxon>Embryophyta</taxon>
        <taxon>Tracheophyta</taxon>
        <taxon>Spermatophyta</taxon>
        <taxon>Magnoliopsida</taxon>
        <taxon>eudicotyledons</taxon>
        <taxon>Gunneridae</taxon>
        <taxon>Pentapetalae</taxon>
        <taxon>rosids</taxon>
        <taxon>fabids</taxon>
        <taxon>Fabales</taxon>
        <taxon>Fabaceae</taxon>
        <taxon>Papilionoideae</taxon>
        <taxon>50 kb inversion clade</taxon>
        <taxon>NPAAA clade</taxon>
        <taxon>Hologalegina</taxon>
        <taxon>IRL clade</taxon>
        <taxon>Trifolieae</taxon>
        <taxon>Medicago</taxon>
    </lineage>
</organism>
<reference evidence="1 3" key="1">
    <citation type="journal article" date="2011" name="Nature">
        <title>The Medicago genome provides insight into the evolution of rhizobial symbioses.</title>
        <authorList>
            <person name="Young N.D."/>
            <person name="Debelle F."/>
            <person name="Oldroyd G.E."/>
            <person name="Geurts R."/>
            <person name="Cannon S.B."/>
            <person name="Udvardi M.K."/>
            <person name="Benedito V.A."/>
            <person name="Mayer K.F."/>
            <person name="Gouzy J."/>
            <person name="Schoof H."/>
            <person name="Van de Peer Y."/>
            <person name="Proost S."/>
            <person name="Cook D.R."/>
            <person name="Meyers B.C."/>
            <person name="Spannagl M."/>
            <person name="Cheung F."/>
            <person name="De Mita S."/>
            <person name="Krishnakumar V."/>
            <person name="Gundlach H."/>
            <person name="Zhou S."/>
            <person name="Mudge J."/>
            <person name="Bharti A.K."/>
            <person name="Murray J.D."/>
            <person name="Naoumkina M.A."/>
            <person name="Rosen B."/>
            <person name="Silverstein K.A."/>
            <person name="Tang H."/>
            <person name="Rombauts S."/>
            <person name="Zhao P.X."/>
            <person name="Zhou P."/>
            <person name="Barbe V."/>
            <person name="Bardou P."/>
            <person name="Bechner M."/>
            <person name="Bellec A."/>
            <person name="Berger A."/>
            <person name="Berges H."/>
            <person name="Bidwell S."/>
            <person name="Bisseling T."/>
            <person name="Choisne N."/>
            <person name="Couloux A."/>
            <person name="Denny R."/>
            <person name="Deshpande S."/>
            <person name="Dai X."/>
            <person name="Doyle J.J."/>
            <person name="Dudez A.M."/>
            <person name="Farmer A.D."/>
            <person name="Fouteau S."/>
            <person name="Franken C."/>
            <person name="Gibelin C."/>
            <person name="Gish J."/>
            <person name="Goldstein S."/>
            <person name="Gonzalez A.J."/>
            <person name="Green P.J."/>
            <person name="Hallab A."/>
            <person name="Hartog M."/>
            <person name="Hua A."/>
            <person name="Humphray S.J."/>
            <person name="Jeong D.H."/>
            <person name="Jing Y."/>
            <person name="Jocker A."/>
            <person name="Kenton S.M."/>
            <person name="Kim D.J."/>
            <person name="Klee K."/>
            <person name="Lai H."/>
            <person name="Lang C."/>
            <person name="Lin S."/>
            <person name="Macmil S.L."/>
            <person name="Magdelenat G."/>
            <person name="Matthews L."/>
            <person name="McCorrison J."/>
            <person name="Monaghan E.L."/>
            <person name="Mun J.H."/>
            <person name="Najar F.Z."/>
            <person name="Nicholson C."/>
            <person name="Noirot C."/>
            <person name="O'Bleness M."/>
            <person name="Paule C.R."/>
            <person name="Poulain J."/>
            <person name="Prion F."/>
            <person name="Qin B."/>
            <person name="Qu C."/>
            <person name="Retzel E.F."/>
            <person name="Riddle C."/>
            <person name="Sallet E."/>
            <person name="Samain S."/>
            <person name="Samson N."/>
            <person name="Sanders I."/>
            <person name="Saurat O."/>
            <person name="Scarpelli C."/>
            <person name="Schiex T."/>
            <person name="Segurens B."/>
            <person name="Severin A.J."/>
            <person name="Sherrier D.J."/>
            <person name="Shi R."/>
            <person name="Sims S."/>
            <person name="Singer S.R."/>
            <person name="Sinharoy S."/>
            <person name="Sterck L."/>
            <person name="Viollet A."/>
            <person name="Wang B.B."/>
            <person name="Wang K."/>
            <person name="Wang M."/>
            <person name="Wang X."/>
            <person name="Warfsmann J."/>
            <person name="Weissenbach J."/>
            <person name="White D.D."/>
            <person name="White J.D."/>
            <person name="Wiley G.B."/>
            <person name="Wincker P."/>
            <person name="Xing Y."/>
            <person name="Yang L."/>
            <person name="Yao Z."/>
            <person name="Ying F."/>
            <person name="Zhai J."/>
            <person name="Zhou L."/>
            <person name="Zuber A."/>
            <person name="Denarie J."/>
            <person name="Dixon R.A."/>
            <person name="May G.D."/>
            <person name="Schwartz D.C."/>
            <person name="Rogers J."/>
            <person name="Quetier F."/>
            <person name="Town C.D."/>
            <person name="Roe B.A."/>
        </authorList>
    </citation>
    <scope>NUCLEOTIDE SEQUENCE [LARGE SCALE GENOMIC DNA]</scope>
    <source>
        <strain evidence="1">A17</strain>
        <strain evidence="2 3">cv. Jemalong A17</strain>
    </source>
</reference>